<dbReference type="PDB" id="7U5E">
    <property type="method" value="EM"/>
    <property type="resolution" value="4.03 A"/>
    <property type="chains" value="H=1-206"/>
</dbReference>
<dbReference type="SMR" id="A0AA82WNR7"/>
<dbReference type="Pfam" id="PF09618">
    <property type="entry name" value="Cas_Csy4"/>
    <property type="match status" value="1"/>
</dbReference>
<dbReference type="InterPro" id="IPR013396">
    <property type="entry name" value="CRISPR-assoc_prot_Csy4"/>
</dbReference>
<dbReference type="InterPro" id="IPR042564">
    <property type="entry name" value="CRISPR-Cas6/Csy4_sf"/>
</dbReference>
<sequence length="206" mass="23608">MTENRYFFAIRYLSDDVDCGLLAGRCISILHGFRQAHPGIQIGVAFPEWSDRDLGRSIAFVSTNKSLLERFRERSYFQVMQADNFFALSLVLEVPDTCQNVRFIRNQNLAKLFVGERRRRLARAKRRAKARGEAFQPHMPDETKVVGVFHSVFMQSASSGQSYILHIQKHRYERSEDSGYSSYGLASNDLYTGYVPDLGAIFSTLF</sequence>
<proteinExistence type="evidence at protein level"/>
<dbReference type="AlphaFoldDB" id="A0AA82WNR7"/>
<dbReference type="NCBIfam" id="TIGR02563">
    <property type="entry name" value="cas_Csy4"/>
    <property type="match status" value="1"/>
</dbReference>
<protein>
    <submittedName>
        <fullName evidence="1 2">Cas6</fullName>
    </submittedName>
</protein>
<dbReference type="RefSeq" id="WP_088821975.1">
    <property type="nucleotide sequence ID" value="NZ_CP022176.1"/>
</dbReference>
<dbReference type="PDB" id="7U5D">
    <property type="method" value="EM"/>
    <property type="resolution" value="3.52 A"/>
    <property type="chains" value="H=1-206"/>
</dbReference>
<reference evidence="3 4" key="1">
    <citation type="journal article" date="2023" name="Cell">
        <title>Multiple adaptations underly co-option of a CRISPR surveillance complex for RNA-guided DNA transposition.</title>
        <authorList>
            <person name="Park J.U."/>
            <person name="Petassi M.T."/>
            <person name="Hsieh S.C."/>
            <person name="Mehrotra E."/>
            <person name="Schuler G."/>
            <person name="Budhathoki J."/>
            <person name="Truong V.H."/>
            <person name="Thyme S.B."/>
            <person name="Ke A."/>
            <person name="Kellogg E.H."/>
            <person name="Peters J.E."/>
        </authorList>
    </citation>
    <scope>STRUCTURE BY ELECTRON MICROSCOPY (3.52 ANGSTROMS)</scope>
</reference>
<evidence type="ECO:0000313" key="2">
    <source>
        <dbReference type="PDB" id="7U5E"/>
    </source>
</evidence>
<organism evidence="2">
    <name type="scientific">Aeromonas salmonicida</name>
    <dbReference type="NCBI Taxonomy" id="645"/>
    <lineage>
        <taxon>Bacteria</taxon>
        <taxon>Pseudomonadati</taxon>
        <taxon>Pseudomonadota</taxon>
        <taxon>Gammaproteobacteria</taxon>
        <taxon>Aeromonadales</taxon>
        <taxon>Aeromonadaceae</taxon>
        <taxon>Aeromonas</taxon>
    </lineage>
</organism>
<evidence type="ECO:0007829" key="4">
    <source>
        <dbReference type="PDB" id="7U5E"/>
    </source>
</evidence>
<dbReference type="Gene3D" id="3.30.70.2540">
    <property type="entry name" value="CRISPR-associated endoribonuclease Cas6/Csy4"/>
    <property type="match status" value="1"/>
</dbReference>
<dbReference type="EMDB" id="EMD-26348"/>
<dbReference type="GO" id="GO:0004519">
    <property type="term" value="F:endonuclease activity"/>
    <property type="evidence" value="ECO:0007669"/>
    <property type="project" value="InterPro"/>
</dbReference>
<accession>A0AA82WNR7</accession>
<dbReference type="EMDB" id="EMD-26349"/>
<evidence type="ECO:0000313" key="1">
    <source>
        <dbReference type="PDB" id="7U5D"/>
    </source>
</evidence>
<keyword evidence="3 4" id="KW-0002">3D-structure</keyword>
<name>A0AA82WNR7_AERSA</name>
<evidence type="ECO:0007829" key="3">
    <source>
        <dbReference type="PDB" id="7U5D"/>
    </source>
</evidence>
<dbReference type="GO" id="GO:0043571">
    <property type="term" value="P:maintenance of CRISPR repeat elements"/>
    <property type="evidence" value="ECO:0007669"/>
    <property type="project" value="InterPro"/>
</dbReference>